<dbReference type="InterPro" id="IPR029052">
    <property type="entry name" value="Metallo-depent_PP-like"/>
</dbReference>
<sequence>MQPSSEDDGPESFRYSFNNDMVYFVQRDSEADLEHGLKGPGEPEGSEDENSGPFGSRINQQKDWLAKNSTLVGRNKIPWIIVAGHRPLHISATNMTSTVHHGCQNAFESLFLNTLSILHCPDLSTPTNGMFLCTITRSTRKS</sequence>
<name>A0A6A6G0P1_9PEZI</name>
<dbReference type="Proteomes" id="UP000799538">
    <property type="component" value="Unassembled WGS sequence"/>
</dbReference>
<dbReference type="AlphaFoldDB" id="A0A6A6G0P1"/>
<evidence type="ECO:0000313" key="2">
    <source>
        <dbReference type="EMBL" id="KAF2219203.1"/>
    </source>
</evidence>
<dbReference type="Gene3D" id="3.60.21.10">
    <property type="match status" value="1"/>
</dbReference>
<dbReference type="SUPFAM" id="SSF56300">
    <property type="entry name" value="Metallo-dependent phosphatases"/>
    <property type="match status" value="1"/>
</dbReference>
<reference evidence="3" key="1">
    <citation type="journal article" date="2020" name="Stud. Mycol.">
        <title>101 Dothideomycetes genomes: A test case for predicting lifestyles and emergence of pathogens.</title>
        <authorList>
            <person name="Haridas S."/>
            <person name="Albert R."/>
            <person name="Binder M."/>
            <person name="Bloem J."/>
            <person name="LaButti K."/>
            <person name="Salamov A."/>
            <person name="Andreopoulos B."/>
            <person name="Baker S."/>
            <person name="Barry K."/>
            <person name="Bills G."/>
            <person name="Bluhm B."/>
            <person name="Cannon C."/>
            <person name="Castanera R."/>
            <person name="Culley D."/>
            <person name="Daum C."/>
            <person name="Ezra D."/>
            <person name="Gonzalez J."/>
            <person name="Henrissat B."/>
            <person name="Kuo A."/>
            <person name="Liang C."/>
            <person name="Lipzen A."/>
            <person name="Lutzoni F."/>
            <person name="Magnuson J."/>
            <person name="Mondo S."/>
            <person name="Nolan M."/>
            <person name="Ohm R."/>
            <person name="Pangilinan J."/>
            <person name="Park H.-J."/>
            <person name="Ramirez L."/>
            <person name="Alfaro M."/>
            <person name="Sun H."/>
            <person name="Tritt A."/>
            <person name="Yoshinaga Y."/>
            <person name="Zwiers L.-H."/>
            <person name="Turgeon B."/>
            <person name="Goodwin S."/>
            <person name="Spatafora J."/>
            <person name="Crous P."/>
            <person name="Grigoriev I."/>
        </authorList>
    </citation>
    <scope>NUCLEOTIDE SEQUENCE [LARGE SCALE GENOMIC DNA]</scope>
    <source>
        <strain evidence="3">CECT 20119</strain>
    </source>
</reference>
<protein>
    <submittedName>
        <fullName evidence="2">Uncharacterized protein</fullName>
    </submittedName>
</protein>
<dbReference type="OrthoDB" id="45007at2759"/>
<dbReference type="EMBL" id="ML992519">
    <property type="protein sequence ID" value="KAF2219203.1"/>
    <property type="molecule type" value="Genomic_DNA"/>
</dbReference>
<keyword evidence="3" id="KW-1185">Reference proteome</keyword>
<evidence type="ECO:0000256" key="1">
    <source>
        <dbReference type="SAM" id="MobiDB-lite"/>
    </source>
</evidence>
<feature type="region of interest" description="Disordered" evidence="1">
    <location>
        <begin position="32"/>
        <end position="59"/>
    </location>
</feature>
<organism evidence="2 3">
    <name type="scientific">Elsinoe ampelina</name>
    <dbReference type="NCBI Taxonomy" id="302913"/>
    <lineage>
        <taxon>Eukaryota</taxon>
        <taxon>Fungi</taxon>
        <taxon>Dikarya</taxon>
        <taxon>Ascomycota</taxon>
        <taxon>Pezizomycotina</taxon>
        <taxon>Dothideomycetes</taxon>
        <taxon>Dothideomycetidae</taxon>
        <taxon>Myriangiales</taxon>
        <taxon>Elsinoaceae</taxon>
        <taxon>Elsinoe</taxon>
    </lineage>
</organism>
<evidence type="ECO:0000313" key="3">
    <source>
        <dbReference type="Proteomes" id="UP000799538"/>
    </source>
</evidence>
<proteinExistence type="predicted"/>
<accession>A0A6A6G0P1</accession>
<gene>
    <name evidence="2" type="ORF">BDZ85DRAFT_269085</name>
</gene>